<reference evidence="2" key="2">
    <citation type="submission" date="2020-09" db="EMBL/GenBank/DDBJ databases">
        <authorList>
            <person name="Sun Q."/>
            <person name="Zhou Y."/>
        </authorList>
    </citation>
    <scope>NUCLEOTIDE SEQUENCE</scope>
    <source>
        <strain evidence="2">CGMCC 1.12408</strain>
    </source>
</reference>
<dbReference type="AlphaFoldDB" id="A0A916RWP3"/>
<dbReference type="Proteomes" id="UP000613512">
    <property type="component" value="Unassembled WGS sequence"/>
</dbReference>
<feature type="transmembrane region" description="Helical" evidence="1">
    <location>
        <begin position="65"/>
        <end position="81"/>
    </location>
</feature>
<keyword evidence="1" id="KW-0472">Membrane</keyword>
<proteinExistence type="predicted"/>
<reference evidence="2" key="1">
    <citation type="journal article" date="2014" name="Int. J. Syst. Evol. Microbiol.">
        <title>Complete genome sequence of Corynebacterium casei LMG S-19264T (=DSM 44701T), isolated from a smear-ripened cheese.</title>
        <authorList>
            <consortium name="US DOE Joint Genome Institute (JGI-PGF)"/>
            <person name="Walter F."/>
            <person name="Albersmeier A."/>
            <person name="Kalinowski J."/>
            <person name="Ruckert C."/>
        </authorList>
    </citation>
    <scope>NUCLEOTIDE SEQUENCE</scope>
    <source>
        <strain evidence="2">CGMCC 1.12408</strain>
    </source>
</reference>
<dbReference type="EMBL" id="BMEY01000007">
    <property type="protein sequence ID" value="GGA74641.1"/>
    <property type="molecule type" value="Genomic_DNA"/>
</dbReference>
<feature type="transmembrane region" description="Helical" evidence="1">
    <location>
        <begin position="122"/>
        <end position="142"/>
    </location>
</feature>
<keyword evidence="3" id="KW-1185">Reference proteome</keyword>
<comment type="caution">
    <text evidence="2">The sequence shown here is derived from an EMBL/GenBank/DDBJ whole genome shotgun (WGS) entry which is preliminary data.</text>
</comment>
<evidence type="ECO:0000313" key="2">
    <source>
        <dbReference type="EMBL" id="GGA74641.1"/>
    </source>
</evidence>
<accession>A0A916RWP3</accession>
<gene>
    <name evidence="2" type="ORF">GCM10008025_17980</name>
</gene>
<name>A0A916RWP3_9BACI</name>
<dbReference type="RefSeq" id="WP_188384349.1">
    <property type="nucleotide sequence ID" value="NZ_BMEY01000007.1"/>
</dbReference>
<sequence length="190" mass="21757">MRQVKYGLLLYLFLMLPPVIHVSESIMVIHMHMQMPLLVIVGILITPFLKSRFPNFFSTWNKNGIPGMLLFLIIVIYWMIPRTMDEAITVTEIEIFKFISLPFLAGVPLRDSWNKLTKRGKNIILTCLSVIYVIVGGLYVFSPAQLCNNYLVAEQKALGWTSVFTALGIIVFLIQSLFIHEDEFEEADTV</sequence>
<evidence type="ECO:0000256" key="1">
    <source>
        <dbReference type="SAM" id="Phobius"/>
    </source>
</evidence>
<keyword evidence="1" id="KW-0812">Transmembrane</keyword>
<organism evidence="2 3">
    <name type="scientific">Ornithinibacillus halotolerans</name>
    <dbReference type="NCBI Taxonomy" id="1274357"/>
    <lineage>
        <taxon>Bacteria</taxon>
        <taxon>Bacillati</taxon>
        <taxon>Bacillota</taxon>
        <taxon>Bacilli</taxon>
        <taxon>Bacillales</taxon>
        <taxon>Bacillaceae</taxon>
        <taxon>Ornithinibacillus</taxon>
    </lineage>
</organism>
<feature type="transmembrane region" description="Helical" evidence="1">
    <location>
        <begin position="157"/>
        <end position="179"/>
    </location>
</feature>
<protein>
    <submittedName>
        <fullName evidence="2">Uncharacterized protein</fullName>
    </submittedName>
</protein>
<keyword evidence="1" id="KW-1133">Transmembrane helix</keyword>
<evidence type="ECO:0000313" key="3">
    <source>
        <dbReference type="Proteomes" id="UP000613512"/>
    </source>
</evidence>